<dbReference type="SUPFAM" id="SSF48726">
    <property type="entry name" value="Immunoglobulin"/>
    <property type="match status" value="1"/>
</dbReference>
<dbReference type="InterPro" id="IPR007110">
    <property type="entry name" value="Ig-like_dom"/>
</dbReference>
<dbReference type="Pfam" id="PF07686">
    <property type="entry name" value="V-set"/>
    <property type="match status" value="1"/>
</dbReference>
<sequence>MCSVGVPPGPGLGTTALRCSINWLVGLGQGSSNLALESQCATEFSSNPTQTHLPVISVSHEEVQSPESLSVKSRDSASISCTASSGIGYDMSWYLLQPGKTPKLLIYGTSNLASGVSDRFSGTSSGYQFTLNIRGVQPEDEGEYYCMGYYSVFTH</sequence>
<name>A0A673LYZ4_9TELE</name>
<reference evidence="2" key="1">
    <citation type="submission" date="2025-08" db="UniProtKB">
        <authorList>
            <consortium name="Ensembl"/>
        </authorList>
    </citation>
    <scope>IDENTIFICATION</scope>
</reference>
<accession>A0A673LYZ4</accession>
<evidence type="ECO:0000313" key="2">
    <source>
        <dbReference type="Ensembl" id="ENSSRHP00000083491.1"/>
    </source>
</evidence>
<keyword evidence="3" id="KW-1185">Reference proteome</keyword>
<evidence type="ECO:0000313" key="3">
    <source>
        <dbReference type="Proteomes" id="UP000472270"/>
    </source>
</evidence>
<dbReference type="Ensembl" id="ENSSRHT00000085746.1">
    <property type="protein sequence ID" value="ENSSRHP00000083491.1"/>
    <property type="gene ID" value="ENSSRHG00000041295.1"/>
</dbReference>
<dbReference type="InterPro" id="IPR036179">
    <property type="entry name" value="Ig-like_dom_sf"/>
</dbReference>
<dbReference type="InterPro" id="IPR003599">
    <property type="entry name" value="Ig_sub"/>
</dbReference>
<dbReference type="SMART" id="SM00406">
    <property type="entry name" value="IGv"/>
    <property type="match status" value="1"/>
</dbReference>
<dbReference type="PROSITE" id="PS50835">
    <property type="entry name" value="IG_LIKE"/>
    <property type="match status" value="1"/>
</dbReference>
<dbReference type="AlphaFoldDB" id="A0A673LYZ4"/>
<organism evidence="2 3">
    <name type="scientific">Sinocyclocheilus rhinocerous</name>
    <dbReference type="NCBI Taxonomy" id="307959"/>
    <lineage>
        <taxon>Eukaryota</taxon>
        <taxon>Metazoa</taxon>
        <taxon>Chordata</taxon>
        <taxon>Craniata</taxon>
        <taxon>Vertebrata</taxon>
        <taxon>Euteleostomi</taxon>
        <taxon>Actinopterygii</taxon>
        <taxon>Neopterygii</taxon>
        <taxon>Teleostei</taxon>
        <taxon>Ostariophysi</taxon>
        <taxon>Cypriniformes</taxon>
        <taxon>Cyprinidae</taxon>
        <taxon>Cyprininae</taxon>
        <taxon>Sinocyclocheilus</taxon>
    </lineage>
</organism>
<dbReference type="Proteomes" id="UP000472270">
    <property type="component" value="Unassembled WGS sequence"/>
</dbReference>
<reference evidence="2" key="2">
    <citation type="submission" date="2025-09" db="UniProtKB">
        <authorList>
            <consortium name="Ensembl"/>
        </authorList>
    </citation>
    <scope>IDENTIFICATION</scope>
</reference>
<dbReference type="InterPro" id="IPR050150">
    <property type="entry name" value="IgV_Light_Chain"/>
</dbReference>
<dbReference type="SMART" id="SM00409">
    <property type="entry name" value="IG"/>
    <property type="match status" value="1"/>
</dbReference>
<dbReference type="Gene3D" id="2.60.40.10">
    <property type="entry name" value="Immunoglobulins"/>
    <property type="match status" value="1"/>
</dbReference>
<dbReference type="InterPro" id="IPR013106">
    <property type="entry name" value="Ig_V-set"/>
</dbReference>
<protein>
    <recommendedName>
        <fullName evidence="1">Ig-like domain-containing protein</fullName>
    </recommendedName>
</protein>
<dbReference type="PANTHER" id="PTHR23267">
    <property type="entry name" value="IMMUNOGLOBULIN LIGHT CHAIN"/>
    <property type="match status" value="1"/>
</dbReference>
<evidence type="ECO:0000259" key="1">
    <source>
        <dbReference type="PROSITE" id="PS50835"/>
    </source>
</evidence>
<proteinExistence type="predicted"/>
<dbReference type="InterPro" id="IPR013783">
    <property type="entry name" value="Ig-like_fold"/>
</dbReference>
<feature type="domain" description="Ig-like" evidence="1">
    <location>
        <begin position="54"/>
        <end position="155"/>
    </location>
</feature>